<gene>
    <name evidence="2" type="ORF">C1E24_01710</name>
</gene>
<keyword evidence="1" id="KW-1133">Transmembrane helix</keyword>
<protein>
    <recommendedName>
        <fullName evidence="4">PepSY domain-containing protein</fullName>
    </recommendedName>
</protein>
<name>A0A5R9Q6T3_9GAMM</name>
<dbReference type="Proteomes" id="UP000309186">
    <property type="component" value="Unassembled WGS sequence"/>
</dbReference>
<dbReference type="EMBL" id="PPSW01000003">
    <property type="protein sequence ID" value="TLX48848.1"/>
    <property type="molecule type" value="Genomic_DNA"/>
</dbReference>
<comment type="caution">
    <text evidence="2">The sequence shown here is derived from an EMBL/GenBank/DDBJ whole genome shotgun (WGS) entry which is preliminary data.</text>
</comment>
<dbReference type="AlphaFoldDB" id="A0A5R9Q6T3"/>
<keyword evidence="1" id="KW-0812">Transmembrane</keyword>
<evidence type="ECO:0000313" key="3">
    <source>
        <dbReference type="Proteomes" id="UP000309186"/>
    </source>
</evidence>
<organism evidence="2 3">
    <name type="scientific">Pseudoalteromonas phenolica</name>
    <dbReference type="NCBI Taxonomy" id="161398"/>
    <lineage>
        <taxon>Bacteria</taxon>
        <taxon>Pseudomonadati</taxon>
        <taxon>Pseudomonadota</taxon>
        <taxon>Gammaproteobacteria</taxon>
        <taxon>Alteromonadales</taxon>
        <taxon>Pseudoalteromonadaceae</taxon>
        <taxon>Pseudoalteromonas</taxon>
    </lineage>
</organism>
<evidence type="ECO:0008006" key="4">
    <source>
        <dbReference type="Google" id="ProtNLM"/>
    </source>
</evidence>
<keyword evidence="1" id="KW-0472">Membrane</keyword>
<proteinExistence type="predicted"/>
<sequence>MLSAARKYHKWLMAFVGIQFLFWSITGVYMVTMDIHYIHGETLAKSEEAKIDLESVDYSIAELVVDYPEARQVRLIQSMGRPLYSFINGEHGKVVIDAETGVVQAIVDEIKAKEIAQYHYAQNHEIDNIMLIKSATNLPAELSPRHLPVWRVTFEQFATPTFYISQQTGALVAKRHDYWRLFDWMWRFHIMDYDDGENVSNWFLFLVATLGLMATIAGAVLTYFRVFTSTKKEVI</sequence>
<feature type="transmembrane region" description="Helical" evidence="1">
    <location>
        <begin position="202"/>
        <end position="224"/>
    </location>
</feature>
<feature type="transmembrane region" description="Helical" evidence="1">
    <location>
        <begin position="12"/>
        <end position="31"/>
    </location>
</feature>
<evidence type="ECO:0000313" key="2">
    <source>
        <dbReference type="EMBL" id="TLX48848.1"/>
    </source>
</evidence>
<dbReference type="OrthoDB" id="9806195at2"/>
<reference evidence="2 3" key="1">
    <citation type="submission" date="2018-01" db="EMBL/GenBank/DDBJ databases">
        <title>Co-occurrence of chitin degradation, pigmentation and bioactivity in marine Pseudoalteromonas.</title>
        <authorList>
            <person name="Paulsen S."/>
            <person name="Gram L."/>
            <person name="Machado H."/>
        </authorList>
    </citation>
    <scope>NUCLEOTIDE SEQUENCE [LARGE SCALE GENOMIC DNA]</scope>
    <source>
        <strain evidence="2 3">S3663</strain>
    </source>
</reference>
<accession>A0A5R9Q6T3</accession>
<evidence type="ECO:0000256" key="1">
    <source>
        <dbReference type="SAM" id="Phobius"/>
    </source>
</evidence>